<comment type="caution">
    <text evidence="6">The sequence shown here is derived from an EMBL/GenBank/DDBJ whole genome shotgun (WGS) entry which is preliminary data.</text>
</comment>
<dbReference type="PANTHER" id="PTHR24421">
    <property type="entry name" value="NITRATE/NITRITE SENSOR PROTEIN NARX-RELATED"/>
    <property type="match status" value="1"/>
</dbReference>
<evidence type="ECO:0000256" key="1">
    <source>
        <dbReference type="ARBA" id="ARBA00022679"/>
    </source>
</evidence>
<dbReference type="GO" id="GO:0016301">
    <property type="term" value="F:kinase activity"/>
    <property type="evidence" value="ECO:0007669"/>
    <property type="project" value="UniProtKB-KW"/>
</dbReference>
<dbReference type="AlphaFoldDB" id="L7LDI2"/>
<keyword evidence="7" id="KW-1185">Reference proteome</keyword>
<dbReference type="InterPro" id="IPR050482">
    <property type="entry name" value="Sensor_HK_TwoCompSys"/>
</dbReference>
<feature type="transmembrane region" description="Helical" evidence="4">
    <location>
        <begin position="87"/>
        <end position="105"/>
    </location>
</feature>
<dbReference type="InterPro" id="IPR003594">
    <property type="entry name" value="HATPase_dom"/>
</dbReference>
<keyword evidence="3" id="KW-0902">Two-component regulatory system</keyword>
<keyword evidence="1" id="KW-0808">Transferase</keyword>
<dbReference type="Gene3D" id="3.30.565.10">
    <property type="entry name" value="Histidine kinase-like ATPase, C-terminal domain"/>
    <property type="match status" value="1"/>
</dbReference>
<proteinExistence type="predicted"/>
<dbReference type="Pfam" id="PF02518">
    <property type="entry name" value="HATPase_c"/>
    <property type="match status" value="1"/>
</dbReference>
<dbReference type="PANTHER" id="PTHR24421:SF61">
    <property type="entry name" value="OXYGEN SENSOR HISTIDINE KINASE NREB"/>
    <property type="match status" value="1"/>
</dbReference>
<dbReference type="EMBL" id="BANT01000053">
    <property type="protein sequence ID" value="GAC58816.1"/>
    <property type="molecule type" value="Genomic_DNA"/>
</dbReference>
<evidence type="ECO:0000259" key="5">
    <source>
        <dbReference type="Pfam" id="PF02518"/>
    </source>
</evidence>
<dbReference type="RefSeq" id="WP_005943557.1">
    <property type="nucleotide sequence ID" value="NZ_ATVK01000027.1"/>
</dbReference>
<accession>L7LDI2</accession>
<reference evidence="6 7" key="1">
    <citation type="submission" date="2012-12" db="EMBL/GenBank/DDBJ databases">
        <title>Whole genome shotgun sequence of Gordonia hirsuta NBRC 16056.</title>
        <authorList>
            <person name="Isaki-Nakamura S."/>
            <person name="Hosoyama A."/>
            <person name="Tsuchikane K."/>
            <person name="Katsumata H."/>
            <person name="Baba S."/>
            <person name="Yamazaki S."/>
            <person name="Fujita N."/>
        </authorList>
    </citation>
    <scope>NUCLEOTIDE SEQUENCE [LARGE SCALE GENOMIC DNA]</scope>
    <source>
        <strain evidence="6 7">NBRC 16056</strain>
    </source>
</reference>
<feature type="transmembrane region" description="Helical" evidence="4">
    <location>
        <begin position="141"/>
        <end position="160"/>
    </location>
</feature>
<evidence type="ECO:0000256" key="2">
    <source>
        <dbReference type="ARBA" id="ARBA00022777"/>
    </source>
</evidence>
<keyword evidence="4" id="KW-0812">Transmembrane</keyword>
<keyword evidence="2 6" id="KW-0418">Kinase</keyword>
<feature type="domain" description="Histidine kinase/HSP90-like ATPase" evidence="5">
    <location>
        <begin position="314"/>
        <end position="399"/>
    </location>
</feature>
<keyword evidence="4" id="KW-1133">Transmembrane helix</keyword>
<dbReference type="Proteomes" id="UP000053405">
    <property type="component" value="Unassembled WGS sequence"/>
</dbReference>
<dbReference type="STRING" id="1121927.GOHSU_53_00180"/>
<dbReference type="SUPFAM" id="SSF55874">
    <property type="entry name" value="ATPase domain of HSP90 chaperone/DNA topoisomerase II/histidine kinase"/>
    <property type="match status" value="1"/>
</dbReference>
<protein>
    <submittedName>
        <fullName evidence="6">Putative two-component histidine kinase</fullName>
    </submittedName>
</protein>
<feature type="transmembrane region" description="Helical" evidence="4">
    <location>
        <begin position="53"/>
        <end position="75"/>
    </location>
</feature>
<gene>
    <name evidence="6" type="ORF">GOHSU_53_00180</name>
</gene>
<feature type="transmembrane region" description="Helical" evidence="4">
    <location>
        <begin position="117"/>
        <end position="134"/>
    </location>
</feature>
<sequence length="405" mass="42651">MSAADRGEDAVTTMADRPNYERILRMFARFTAVGYLVYPVLLGPSIMELASKMPAWWTPLALVVVFGPGIALGAVTFRADPRQTRRIAAVAAGSYLVVVASVLPLWNGDAIANDDAVWLAGFPGLAALAAVVAVPASVAFAFAYMAVACVGVQLVNYVVRDDAPPDMLVPDIAFAIMFCSLFVGGAVMAFRTGRLLDATTEDTYASAAAAAAQQARVEERERFDGLIHDSVMATLHAGAGDQPHELVQTMATATLAELDEIRDEGAGPERDWDTGAAIDFLTEVARDTDPDVRVAVGGGPGDRIGQLPAEVVRALGAAQSEALRNSLRHAGPQARRSVMVSVQATGLDIAVRDDGAGFDPSEISPRRLGIAVSIRRRMARLPGGWAAVQSAPGAGTTVGVGWQRR</sequence>
<dbReference type="eggNOG" id="COG4585">
    <property type="taxonomic scope" value="Bacteria"/>
</dbReference>
<feature type="transmembrane region" description="Helical" evidence="4">
    <location>
        <begin position="27"/>
        <end position="47"/>
    </location>
</feature>
<dbReference type="InterPro" id="IPR036890">
    <property type="entry name" value="HATPase_C_sf"/>
</dbReference>
<keyword evidence="4" id="KW-0472">Membrane</keyword>
<evidence type="ECO:0000256" key="4">
    <source>
        <dbReference type="SAM" id="Phobius"/>
    </source>
</evidence>
<feature type="transmembrane region" description="Helical" evidence="4">
    <location>
        <begin position="172"/>
        <end position="190"/>
    </location>
</feature>
<evidence type="ECO:0000313" key="7">
    <source>
        <dbReference type="Proteomes" id="UP000053405"/>
    </source>
</evidence>
<evidence type="ECO:0000256" key="3">
    <source>
        <dbReference type="ARBA" id="ARBA00023012"/>
    </source>
</evidence>
<organism evidence="6 7">
    <name type="scientific">Gordonia hirsuta DSM 44140 = NBRC 16056</name>
    <dbReference type="NCBI Taxonomy" id="1121927"/>
    <lineage>
        <taxon>Bacteria</taxon>
        <taxon>Bacillati</taxon>
        <taxon>Actinomycetota</taxon>
        <taxon>Actinomycetes</taxon>
        <taxon>Mycobacteriales</taxon>
        <taxon>Gordoniaceae</taxon>
        <taxon>Gordonia</taxon>
    </lineage>
</organism>
<evidence type="ECO:0000313" key="6">
    <source>
        <dbReference type="EMBL" id="GAC58816.1"/>
    </source>
</evidence>
<dbReference type="GO" id="GO:0000160">
    <property type="term" value="P:phosphorelay signal transduction system"/>
    <property type="evidence" value="ECO:0007669"/>
    <property type="project" value="UniProtKB-KW"/>
</dbReference>
<name>L7LDI2_9ACTN</name>